<reference evidence="11" key="1">
    <citation type="submission" date="2016-11" db="UniProtKB">
        <authorList>
            <consortium name="WormBaseParasite"/>
        </authorList>
    </citation>
    <scope>IDENTIFICATION</scope>
</reference>
<evidence type="ECO:0000313" key="10">
    <source>
        <dbReference type="Proteomes" id="UP000095281"/>
    </source>
</evidence>
<dbReference type="GO" id="GO:0030150">
    <property type="term" value="P:protein import into mitochondrial matrix"/>
    <property type="evidence" value="ECO:0007669"/>
    <property type="project" value="InterPro"/>
</dbReference>
<dbReference type="Pfam" id="PF08038">
    <property type="entry name" value="Tom7"/>
    <property type="match status" value="1"/>
</dbReference>
<dbReference type="WBParaSite" id="MhA1_Contig660.frz3.gene8">
    <property type="protein sequence ID" value="MhA1_Contig660.frz3.gene8"/>
    <property type="gene ID" value="MhA1_Contig660.frz3.gene8"/>
</dbReference>
<dbReference type="Proteomes" id="UP000095281">
    <property type="component" value="Unplaced"/>
</dbReference>
<evidence type="ECO:0000256" key="7">
    <source>
        <dbReference type="ARBA" id="ARBA00022989"/>
    </source>
</evidence>
<keyword evidence="7" id="KW-1133">Transmembrane helix</keyword>
<accession>A0A1I8BVD8</accession>
<keyword evidence="3" id="KW-0813">Transport</keyword>
<comment type="subcellular location">
    <subcellularLocation>
        <location evidence="1">Mitochondrion outer membrane</location>
        <topology evidence="1">Single-pass membrane protein</topology>
    </subcellularLocation>
</comment>
<name>A0A1I8BVD8_MELHA</name>
<dbReference type="InterPro" id="IPR012621">
    <property type="entry name" value="Tom7"/>
</dbReference>
<dbReference type="GO" id="GO:0005742">
    <property type="term" value="C:mitochondrial outer membrane translocase complex"/>
    <property type="evidence" value="ECO:0007669"/>
    <property type="project" value="InterPro"/>
</dbReference>
<evidence type="ECO:0000256" key="9">
    <source>
        <dbReference type="ARBA" id="ARBA00023136"/>
    </source>
</evidence>
<evidence type="ECO:0000256" key="5">
    <source>
        <dbReference type="ARBA" id="ARBA00022787"/>
    </source>
</evidence>
<evidence type="ECO:0000256" key="8">
    <source>
        <dbReference type="ARBA" id="ARBA00023128"/>
    </source>
</evidence>
<evidence type="ECO:0000256" key="4">
    <source>
        <dbReference type="ARBA" id="ARBA00022692"/>
    </source>
</evidence>
<proteinExistence type="inferred from homology"/>
<protein>
    <submittedName>
        <fullName evidence="11">Mitochondrial import receptor subunit TOM7 homolog</fullName>
    </submittedName>
</protein>
<evidence type="ECO:0000256" key="2">
    <source>
        <dbReference type="ARBA" id="ARBA00010917"/>
    </source>
</evidence>
<keyword evidence="4" id="KW-0812">Transmembrane</keyword>
<evidence type="ECO:0000256" key="6">
    <source>
        <dbReference type="ARBA" id="ARBA00022927"/>
    </source>
</evidence>
<comment type="similarity">
    <text evidence="2">Belongs to the Tom7 family.</text>
</comment>
<keyword evidence="8" id="KW-0496">Mitochondrion</keyword>
<evidence type="ECO:0000256" key="1">
    <source>
        <dbReference type="ARBA" id="ARBA00004572"/>
    </source>
</evidence>
<evidence type="ECO:0000313" key="11">
    <source>
        <dbReference type="WBParaSite" id="MhA1_Contig660.frz3.gene8"/>
    </source>
</evidence>
<keyword evidence="6" id="KW-0653">Protein transport</keyword>
<keyword evidence="10" id="KW-1185">Reference proteome</keyword>
<sequence length="71" mass="8023">MEFAVDLPEKNGKWEFSPLTNQLFSISAQLFTTYFQWGFVPTIIYLGLQRGADPLPNGEVPVLSIFSVLWG</sequence>
<evidence type="ECO:0000256" key="3">
    <source>
        <dbReference type="ARBA" id="ARBA00022448"/>
    </source>
</evidence>
<dbReference type="AlphaFoldDB" id="A0A1I8BVD8"/>
<keyword evidence="9" id="KW-0472">Membrane</keyword>
<organism evidence="10 11">
    <name type="scientific">Meloidogyne hapla</name>
    <name type="common">Root-knot nematode worm</name>
    <dbReference type="NCBI Taxonomy" id="6305"/>
    <lineage>
        <taxon>Eukaryota</taxon>
        <taxon>Metazoa</taxon>
        <taxon>Ecdysozoa</taxon>
        <taxon>Nematoda</taxon>
        <taxon>Chromadorea</taxon>
        <taxon>Rhabditida</taxon>
        <taxon>Tylenchina</taxon>
        <taxon>Tylenchomorpha</taxon>
        <taxon>Tylenchoidea</taxon>
        <taxon>Meloidogynidae</taxon>
        <taxon>Meloidogyninae</taxon>
        <taxon>Meloidogyne</taxon>
    </lineage>
</organism>
<keyword evidence="5" id="KW-1000">Mitochondrion outer membrane</keyword>